<feature type="region of interest" description="Disordered" evidence="1">
    <location>
        <begin position="1"/>
        <end position="21"/>
    </location>
</feature>
<keyword evidence="3" id="KW-1185">Reference proteome</keyword>
<gene>
    <name evidence="2" type="ORF">HBH26_08360</name>
</gene>
<dbReference type="InterPro" id="IPR036629">
    <property type="entry name" value="YjbJ_sf"/>
</dbReference>
<evidence type="ECO:0008006" key="4">
    <source>
        <dbReference type="Google" id="ProtNLM"/>
    </source>
</evidence>
<protein>
    <recommendedName>
        <fullName evidence="4">CsbD family protein</fullName>
    </recommendedName>
</protein>
<feature type="compositionally biased region" description="Basic and acidic residues" evidence="1">
    <location>
        <begin position="1"/>
        <end position="13"/>
    </location>
</feature>
<proteinExistence type="predicted"/>
<evidence type="ECO:0000313" key="3">
    <source>
        <dbReference type="Proteomes" id="UP000732399"/>
    </source>
</evidence>
<evidence type="ECO:0000256" key="1">
    <source>
        <dbReference type="SAM" id="MobiDB-lite"/>
    </source>
</evidence>
<dbReference type="RefSeq" id="WP_168134132.1">
    <property type="nucleotide sequence ID" value="NZ_JAAVJH010000004.1"/>
</dbReference>
<sequence length="56" mass="5895">MKEGDTTKREARVRGAKGAAQAAIGKLIGDDAQIAKGRDEQAAAGKAARRTNKEQE</sequence>
<dbReference type="EMBL" id="JAAVJH010000004">
    <property type="protein sequence ID" value="NJR78596.1"/>
    <property type="molecule type" value="Genomic_DNA"/>
</dbReference>
<reference evidence="2 3" key="1">
    <citation type="submission" date="2020-03" db="EMBL/GenBank/DDBJ databases">
        <authorList>
            <person name="Wang L."/>
            <person name="He N."/>
            <person name="Li Y."/>
            <person name="Fang Y."/>
            <person name="Zhang F."/>
        </authorList>
    </citation>
    <scope>NUCLEOTIDE SEQUENCE [LARGE SCALE GENOMIC DNA]</scope>
    <source>
        <strain evidence="2 3">36D10-4-7</strain>
    </source>
</reference>
<dbReference type="SUPFAM" id="SSF69047">
    <property type="entry name" value="Hypothetical protein YjbJ"/>
    <property type="match status" value="1"/>
</dbReference>
<dbReference type="Proteomes" id="UP000732399">
    <property type="component" value="Unassembled WGS sequence"/>
</dbReference>
<evidence type="ECO:0000313" key="2">
    <source>
        <dbReference type="EMBL" id="NJR78596.1"/>
    </source>
</evidence>
<comment type="caution">
    <text evidence="2">The sequence shown here is derived from an EMBL/GenBank/DDBJ whole genome shotgun (WGS) entry which is preliminary data.</text>
</comment>
<organism evidence="2 3">
    <name type="scientific">Sphingomonas corticis</name>
    <dbReference type="NCBI Taxonomy" id="2722791"/>
    <lineage>
        <taxon>Bacteria</taxon>
        <taxon>Pseudomonadati</taxon>
        <taxon>Pseudomonadota</taxon>
        <taxon>Alphaproteobacteria</taxon>
        <taxon>Sphingomonadales</taxon>
        <taxon>Sphingomonadaceae</taxon>
        <taxon>Sphingomonas</taxon>
    </lineage>
</organism>
<name>A0ABX1CP50_9SPHN</name>
<accession>A0ABX1CP50</accession>